<reference evidence="2 3" key="2">
    <citation type="submission" date="2018-11" db="EMBL/GenBank/DDBJ databases">
        <authorList>
            <consortium name="Pathogen Informatics"/>
        </authorList>
    </citation>
    <scope>NUCLEOTIDE SEQUENCE [LARGE SCALE GENOMIC DNA]</scope>
</reference>
<keyword evidence="3" id="KW-1185">Reference proteome</keyword>
<evidence type="ECO:0000313" key="3">
    <source>
        <dbReference type="Proteomes" id="UP000267096"/>
    </source>
</evidence>
<feature type="region of interest" description="Disordered" evidence="1">
    <location>
        <begin position="1"/>
        <end position="94"/>
    </location>
</feature>
<dbReference type="AlphaFoldDB" id="A0A0M3JN05"/>
<evidence type="ECO:0000313" key="2">
    <source>
        <dbReference type="EMBL" id="VDK34353.1"/>
    </source>
</evidence>
<gene>
    <name evidence="2" type="ORF">ASIM_LOCUS8788</name>
</gene>
<organism evidence="4">
    <name type="scientific">Anisakis simplex</name>
    <name type="common">Herring worm</name>
    <dbReference type="NCBI Taxonomy" id="6269"/>
    <lineage>
        <taxon>Eukaryota</taxon>
        <taxon>Metazoa</taxon>
        <taxon>Ecdysozoa</taxon>
        <taxon>Nematoda</taxon>
        <taxon>Chromadorea</taxon>
        <taxon>Rhabditida</taxon>
        <taxon>Spirurina</taxon>
        <taxon>Ascaridomorpha</taxon>
        <taxon>Ascaridoidea</taxon>
        <taxon>Anisakidae</taxon>
        <taxon>Anisakis</taxon>
        <taxon>Anisakis simplex complex</taxon>
    </lineage>
</organism>
<dbReference type="Proteomes" id="UP000267096">
    <property type="component" value="Unassembled WGS sequence"/>
</dbReference>
<dbReference type="EMBL" id="UYRR01024868">
    <property type="protein sequence ID" value="VDK34353.1"/>
    <property type="molecule type" value="Genomic_DNA"/>
</dbReference>
<proteinExistence type="predicted"/>
<feature type="compositionally biased region" description="Basic and acidic residues" evidence="1">
    <location>
        <begin position="73"/>
        <end position="94"/>
    </location>
</feature>
<sequence>MRKFSGARIPPGGQLSEEDNKGTWRDAHAIVSIPEGEQTLKKEGEATKSEAKEAVLVAQTTGAAGQQAAAGEAKGEGEGEATKSETKQEGLAEQ</sequence>
<reference evidence="4" key="1">
    <citation type="submission" date="2017-02" db="UniProtKB">
        <authorList>
            <consortium name="WormBaseParasite"/>
        </authorList>
    </citation>
    <scope>IDENTIFICATION</scope>
</reference>
<name>A0A0M3JN05_ANISI</name>
<feature type="compositionally biased region" description="Low complexity" evidence="1">
    <location>
        <begin position="58"/>
        <end position="72"/>
    </location>
</feature>
<protein>
    <submittedName>
        <fullName evidence="2 4">Uncharacterized protein</fullName>
    </submittedName>
</protein>
<evidence type="ECO:0000256" key="1">
    <source>
        <dbReference type="SAM" id="MobiDB-lite"/>
    </source>
</evidence>
<dbReference type="WBParaSite" id="ASIM_0000904501-mRNA-1">
    <property type="protein sequence ID" value="ASIM_0000904501-mRNA-1"/>
    <property type="gene ID" value="ASIM_0000904501"/>
</dbReference>
<feature type="compositionally biased region" description="Basic and acidic residues" evidence="1">
    <location>
        <begin position="18"/>
        <end position="28"/>
    </location>
</feature>
<evidence type="ECO:0000313" key="4">
    <source>
        <dbReference type="WBParaSite" id="ASIM_0000904501-mRNA-1"/>
    </source>
</evidence>
<accession>A0A0M3JN05</accession>
<feature type="compositionally biased region" description="Basic and acidic residues" evidence="1">
    <location>
        <begin position="38"/>
        <end position="53"/>
    </location>
</feature>